<protein>
    <recommendedName>
        <fullName evidence="16">Glypican-5-like</fullName>
    </recommendedName>
</protein>
<dbReference type="Pfam" id="PF01153">
    <property type="entry name" value="Glypican"/>
    <property type="match status" value="1"/>
</dbReference>
<evidence type="ECO:0000256" key="13">
    <source>
        <dbReference type="SAM" id="MobiDB-lite"/>
    </source>
</evidence>
<keyword evidence="9 12" id="KW-0357">Heparan sulfate</keyword>
<reference evidence="14" key="1">
    <citation type="submission" date="2021-01" db="EMBL/GenBank/DDBJ databases">
        <authorList>
            <person name="Zahm M."/>
            <person name="Roques C."/>
            <person name="Cabau C."/>
            <person name="Klopp C."/>
            <person name="Donnadieu C."/>
            <person name="Jouanno E."/>
            <person name="Lampietro C."/>
            <person name="Louis A."/>
            <person name="Herpin A."/>
            <person name="Echchiki A."/>
            <person name="Berthelot C."/>
            <person name="Parey E."/>
            <person name="Roest-Crollius H."/>
            <person name="Braasch I."/>
            <person name="Postlethwait J."/>
            <person name="Bobe J."/>
            <person name="Montfort J."/>
            <person name="Bouchez O."/>
            <person name="Begum T."/>
            <person name="Mejri S."/>
            <person name="Adams A."/>
            <person name="Chen W.-J."/>
            <person name="Guiguen Y."/>
        </authorList>
    </citation>
    <scope>NUCLEOTIDE SEQUENCE</scope>
    <source>
        <tissue evidence="14">Blood</tissue>
    </source>
</reference>
<proteinExistence type="inferred from homology"/>
<keyword evidence="6 12" id="KW-0654">Proteoglycan</keyword>
<keyword evidence="7 12" id="KW-0472">Membrane</keyword>
<evidence type="ECO:0000256" key="7">
    <source>
        <dbReference type="ARBA" id="ARBA00023136"/>
    </source>
</evidence>
<evidence type="ECO:0000256" key="1">
    <source>
        <dbReference type="ARBA" id="ARBA00004609"/>
    </source>
</evidence>
<gene>
    <name evidence="14" type="ORF">AGOR_G00240620</name>
</gene>
<evidence type="ECO:0000256" key="5">
    <source>
        <dbReference type="ARBA" id="ARBA00022729"/>
    </source>
</evidence>
<name>A0A8T3CG46_9TELE</name>
<dbReference type="GO" id="GO:0005886">
    <property type="term" value="C:plasma membrane"/>
    <property type="evidence" value="ECO:0007669"/>
    <property type="project" value="UniProtKB-SubCell"/>
</dbReference>
<keyword evidence="5" id="KW-0732">Signal</keyword>
<dbReference type="InterPro" id="IPR001863">
    <property type="entry name" value="Glypican"/>
</dbReference>
<organism evidence="14 15">
    <name type="scientific">Albula goreensis</name>
    <dbReference type="NCBI Taxonomy" id="1534307"/>
    <lineage>
        <taxon>Eukaryota</taxon>
        <taxon>Metazoa</taxon>
        <taxon>Chordata</taxon>
        <taxon>Craniata</taxon>
        <taxon>Vertebrata</taxon>
        <taxon>Euteleostomi</taxon>
        <taxon>Actinopterygii</taxon>
        <taxon>Neopterygii</taxon>
        <taxon>Teleostei</taxon>
        <taxon>Albuliformes</taxon>
        <taxon>Albulidae</taxon>
        <taxon>Albula</taxon>
    </lineage>
</organism>
<comment type="similarity">
    <text evidence="2 11">Belongs to the glypican family.</text>
</comment>
<evidence type="ECO:0000256" key="4">
    <source>
        <dbReference type="ARBA" id="ARBA00022622"/>
    </source>
</evidence>
<evidence type="ECO:0000256" key="12">
    <source>
        <dbReference type="RuleBase" id="RU003519"/>
    </source>
</evidence>
<dbReference type="AlphaFoldDB" id="A0A8T3CG46"/>
<keyword evidence="10 12" id="KW-0449">Lipoprotein</keyword>
<keyword evidence="8" id="KW-0325">Glycoprotein</keyword>
<dbReference type="PANTHER" id="PTHR10822">
    <property type="entry name" value="GLYPICAN"/>
    <property type="match status" value="1"/>
</dbReference>
<evidence type="ECO:0000256" key="3">
    <source>
        <dbReference type="ARBA" id="ARBA00022475"/>
    </source>
</evidence>
<dbReference type="PANTHER" id="PTHR10822:SF19">
    <property type="entry name" value="GLYPICAN-5"/>
    <property type="match status" value="1"/>
</dbReference>
<dbReference type="GO" id="GO:1905475">
    <property type="term" value="P:regulation of protein localization to membrane"/>
    <property type="evidence" value="ECO:0007669"/>
    <property type="project" value="TreeGrafter"/>
</dbReference>
<feature type="compositionally biased region" description="Polar residues" evidence="13">
    <location>
        <begin position="1"/>
        <end position="11"/>
    </location>
</feature>
<feature type="region of interest" description="Disordered" evidence="13">
    <location>
        <begin position="148"/>
        <end position="204"/>
    </location>
</feature>
<dbReference type="Proteomes" id="UP000829720">
    <property type="component" value="Unassembled WGS sequence"/>
</dbReference>
<feature type="compositionally biased region" description="Basic and acidic residues" evidence="13">
    <location>
        <begin position="190"/>
        <end position="199"/>
    </location>
</feature>
<dbReference type="GO" id="GO:0090263">
    <property type="term" value="P:positive regulation of canonical Wnt signaling pathway"/>
    <property type="evidence" value="ECO:0007669"/>
    <property type="project" value="TreeGrafter"/>
</dbReference>
<dbReference type="EMBL" id="JAERUA010000024">
    <property type="protein sequence ID" value="KAI1882991.1"/>
    <property type="molecule type" value="Genomic_DNA"/>
</dbReference>
<comment type="caution">
    <text evidence="14">The sequence shown here is derived from an EMBL/GenBank/DDBJ whole genome shotgun (WGS) entry which is preliminary data.</text>
</comment>
<sequence>MVTSPVTSAAPSQPPTPQDPRGQLAHLRSSLPLKSSDTDKPKSLKKISRELMSYFKSYKSLFSDMPEMLCEGKEVVDDFTCWSGNDVVETSSYSVRVVESGLHAQKHNPEVKVRNPDPILTEAKEMLERFNQEMEDSIPGFGTRGAWAEIGSGTTDGSADCDDEDGCQGSGEGNVQTSHEAHTVSSEGSSQEKEAEGKPPHVAPTITSLKLVPKVTGSAPAMAPSALALLFLLLLSTLGPQWTLL</sequence>
<feature type="region of interest" description="Disordered" evidence="13">
    <location>
        <begin position="1"/>
        <end position="42"/>
    </location>
</feature>
<evidence type="ECO:0000256" key="6">
    <source>
        <dbReference type="ARBA" id="ARBA00022974"/>
    </source>
</evidence>
<dbReference type="GO" id="GO:0098552">
    <property type="term" value="C:side of membrane"/>
    <property type="evidence" value="ECO:0007669"/>
    <property type="project" value="UniProtKB-KW"/>
</dbReference>
<keyword evidence="3" id="KW-1003">Cell membrane</keyword>
<evidence type="ECO:0000256" key="10">
    <source>
        <dbReference type="ARBA" id="ARBA00023288"/>
    </source>
</evidence>
<dbReference type="GO" id="GO:0009986">
    <property type="term" value="C:cell surface"/>
    <property type="evidence" value="ECO:0007669"/>
    <property type="project" value="TreeGrafter"/>
</dbReference>
<comment type="function">
    <text evidence="12">Cell surface proteoglycan.</text>
</comment>
<evidence type="ECO:0000256" key="2">
    <source>
        <dbReference type="ARBA" id="ARBA00010260"/>
    </source>
</evidence>
<evidence type="ECO:0000256" key="9">
    <source>
        <dbReference type="ARBA" id="ARBA00023207"/>
    </source>
</evidence>
<dbReference type="GO" id="GO:0016477">
    <property type="term" value="P:cell migration"/>
    <property type="evidence" value="ECO:0007669"/>
    <property type="project" value="TreeGrafter"/>
</dbReference>
<accession>A0A8T3CG46</accession>
<feature type="compositionally biased region" description="Polar residues" evidence="13">
    <location>
        <begin position="173"/>
        <end position="189"/>
    </location>
</feature>
<keyword evidence="15" id="KW-1185">Reference proteome</keyword>
<evidence type="ECO:0000313" key="14">
    <source>
        <dbReference type="EMBL" id="KAI1882991.1"/>
    </source>
</evidence>
<comment type="subcellular location">
    <subcellularLocation>
        <location evidence="1 12">Cell membrane</location>
        <topology evidence="1 12">Lipid-anchor</topology>
        <topology evidence="1 12">GPI-anchor</topology>
    </subcellularLocation>
</comment>
<evidence type="ECO:0000256" key="8">
    <source>
        <dbReference type="ARBA" id="ARBA00023180"/>
    </source>
</evidence>
<evidence type="ECO:0000313" key="15">
    <source>
        <dbReference type="Proteomes" id="UP000829720"/>
    </source>
</evidence>
<dbReference type="OrthoDB" id="8952339at2759"/>
<dbReference type="GO" id="GO:0005576">
    <property type="term" value="C:extracellular region"/>
    <property type="evidence" value="ECO:0007669"/>
    <property type="project" value="TreeGrafter"/>
</dbReference>
<keyword evidence="4 12" id="KW-0336">GPI-anchor</keyword>
<evidence type="ECO:0000256" key="11">
    <source>
        <dbReference type="RuleBase" id="RU003518"/>
    </source>
</evidence>
<evidence type="ECO:0008006" key="16">
    <source>
        <dbReference type="Google" id="ProtNLM"/>
    </source>
</evidence>